<dbReference type="Pfam" id="PF20113">
    <property type="entry name" value="DUF6503"/>
    <property type="match status" value="1"/>
</dbReference>
<evidence type="ECO:0000313" key="1">
    <source>
        <dbReference type="EMBL" id="NMM48446.1"/>
    </source>
</evidence>
<dbReference type="Proteomes" id="UP000559010">
    <property type="component" value="Unassembled WGS sequence"/>
</dbReference>
<sequence>MKNTSFVLIFIIFTIIGCSKSKNNNNAENNINTSNDIENRVLTLRDSIQNAYKMDELKVKNALSFDLSLTFGGKERFNGEVVQTPSGSKVKITYNNGNQALYDDGQFYKKGDSLNTRAARFDVLTWSYFYMLPYKIKDPGVNWEYIGIKSMNNKDYQVAKMTFAPGTGDAPDDWYYLYIDPETKFIHAASYIVTFGGGDQNEAEEDPHAIIYSDFKIDGAIPYAQSWKFTSWKDFEFSDELGFAQVKDIRLIDEYPKIHLNEYQNITD</sequence>
<organism evidence="1 2">
    <name type="scientific">Marinigracilibium pacificum</name>
    <dbReference type="NCBI Taxonomy" id="2729599"/>
    <lineage>
        <taxon>Bacteria</taxon>
        <taxon>Pseudomonadati</taxon>
        <taxon>Bacteroidota</taxon>
        <taxon>Cytophagia</taxon>
        <taxon>Cytophagales</taxon>
        <taxon>Flammeovirgaceae</taxon>
        <taxon>Marinigracilibium</taxon>
    </lineage>
</organism>
<comment type="caution">
    <text evidence="1">The sequence shown here is derived from an EMBL/GenBank/DDBJ whole genome shotgun (WGS) entry which is preliminary data.</text>
</comment>
<accession>A0A848IXT9</accession>
<evidence type="ECO:0008006" key="3">
    <source>
        <dbReference type="Google" id="ProtNLM"/>
    </source>
</evidence>
<proteinExistence type="predicted"/>
<dbReference type="InterPro" id="IPR045444">
    <property type="entry name" value="DUF6503"/>
</dbReference>
<protein>
    <recommendedName>
        <fullName evidence="3">Outer membrane lipoprotein-sorting protein</fullName>
    </recommendedName>
</protein>
<dbReference type="RefSeq" id="WP_169680195.1">
    <property type="nucleotide sequence ID" value="NZ_JABBNU010000004.1"/>
</dbReference>
<evidence type="ECO:0000313" key="2">
    <source>
        <dbReference type="Proteomes" id="UP000559010"/>
    </source>
</evidence>
<name>A0A848IXT9_9BACT</name>
<gene>
    <name evidence="1" type="ORF">HH304_08550</name>
</gene>
<reference evidence="1 2" key="1">
    <citation type="submission" date="2020-04" db="EMBL/GenBank/DDBJ databases">
        <title>Flammeovirgaceae bacterium KN852 isolated from deep sea.</title>
        <authorList>
            <person name="Zhang D.-C."/>
        </authorList>
    </citation>
    <scope>NUCLEOTIDE SEQUENCE [LARGE SCALE GENOMIC DNA]</scope>
    <source>
        <strain evidence="1 2">KN852</strain>
    </source>
</reference>
<dbReference type="EMBL" id="JABBNU010000004">
    <property type="protein sequence ID" value="NMM48446.1"/>
    <property type="molecule type" value="Genomic_DNA"/>
</dbReference>
<dbReference type="AlphaFoldDB" id="A0A848IXT9"/>
<dbReference type="PROSITE" id="PS51257">
    <property type="entry name" value="PROKAR_LIPOPROTEIN"/>
    <property type="match status" value="1"/>
</dbReference>
<keyword evidence="2" id="KW-1185">Reference proteome</keyword>